<evidence type="ECO:0000313" key="2">
    <source>
        <dbReference type="EMBL" id="CAG6580011.1"/>
    </source>
</evidence>
<organism evidence="2">
    <name type="scientific">Culex pipiens</name>
    <name type="common">House mosquito</name>
    <dbReference type="NCBI Taxonomy" id="7175"/>
    <lineage>
        <taxon>Eukaryota</taxon>
        <taxon>Metazoa</taxon>
        <taxon>Ecdysozoa</taxon>
        <taxon>Arthropoda</taxon>
        <taxon>Hexapoda</taxon>
        <taxon>Insecta</taxon>
        <taxon>Pterygota</taxon>
        <taxon>Neoptera</taxon>
        <taxon>Endopterygota</taxon>
        <taxon>Diptera</taxon>
        <taxon>Nematocera</taxon>
        <taxon>Culicoidea</taxon>
        <taxon>Culicidae</taxon>
        <taxon>Culicinae</taxon>
        <taxon>Culicini</taxon>
        <taxon>Culex</taxon>
        <taxon>Culex</taxon>
    </lineage>
</organism>
<dbReference type="AlphaFoldDB" id="A0A8D8NWE6"/>
<dbReference type="SUPFAM" id="SSF48403">
    <property type="entry name" value="Ankyrin repeat"/>
    <property type="match status" value="1"/>
</dbReference>
<sequence>MGTVLILPPATDCASNRANVFPEVRNAFAAPNPAIPAPKINTSTYAFGPCSIRVVRSLINLLVARGANVNSTTTDRGRTPLHEAVEDGSASRRRRAILSHPPF</sequence>
<proteinExistence type="predicted"/>
<accession>A0A8D8NWE6</accession>
<feature type="compositionally biased region" description="Basic and acidic residues" evidence="1">
    <location>
        <begin position="75"/>
        <end position="85"/>
    </location>
</feature>
<feature type="region of interest" description="Disordered" evidence="1">
    <location>
        <begin position="70"/>
        <end position="103"/>
    </location>
</feature>
<dbReference type="EMBL" id="HBUE01303371">
    <property type="protein sequence ID" value="CAG6580011.1"/>
    <property type="molecule type" value="Transcribed_RNA"/>
</dbReference>
<protein>
    <submittedName>
        <fullName evidence="2">(northern house mosquito) hypothetical protein</fullName>
    </submittedName>
</protein>
<dbReference type="EMBL" id="HBUE01197342">
    <property type="protein sequence ID" value="CAG6528277.1"/>
    <property type="molecule type" value="Transcribed_RNA"/>
</dbReference>
<reference evidence="2" key="1">
    <citation type="submission" date="2021-05" db="EMBL/GenBank/DDBJ databases">
        <authorList>
            <person name="Alioto T."/>
            <person name="Alioto T."/>
            <person name="Gomez Garrido J."/>
        </authorList>
    </citation>
    <scope>NUCLEOTIDE SEQUENCE</scope>
</reference>
<dbReference type="InterPro" id="IPR036770">
    <property type="entry name" value="Ankyrin_rpt-contain_sf"/>
</dbReference>
<name>A0A8D8NWE6_CULPI</name>
<dbReference type="Gene3D" id="1.25.40.20">
    <property type="entry name" value="Ankyrin repeat-containing domain"/>
    <property type="match status" value="1"/>
</dbReference>
<evidence type="ECO:0000256" key="1">
    <source>
        <dbReference type="SAM" id="MobiDB-lite"/>
    </source>
</evidence>